<dbReference type="Proteomes" id="UP000572817">
    <property type="component" value="Unassembled WGS sequence"/>
</dbReference>
<proteinExistence type="predicted"/>
<feature type="compositionally biased region" description="Basic and acidic residues" evidence="1">
    <location>
        <begin position="502"/>
        <end position="515"/>
    </location>
</feature>
<keyword evidence="3" id="KW-1185">Reference proteome</keyword>
<dbReference type="EMBL" id="WWBZ02000051">
    <property type="protein sequence ID" value="KAF4304302.1"/>
    <property type="molecule type" value="Genomic_DNA"/>
</dbReference>
<feature type="region of interest" description="Disordered" evidence="1">
    <location>
        <begin position="475"/>
        <end position="526"/>
    </location>
</feature>
<evidence type="ECO:0000313" key="2">
    <source>
        <dbReference type="EMBL" id="KAF4304302.1"/>
    </source>
</evidence>
<reference evidence="2" key="1">
    <citation type="submission" date="2020-04" db="EMBL/GenBank/DDBJ databases">
        <title>Genome Assembly and Annotation of Botryosphaeria dothidea sdau 11-99, a Latent Pathogen of Apple Fruit Ring Rot in China.</title>
        <authorList>
            <person name="Yu C."/>
            <person name="Diao Y."/>
            <person name="Lu Q."/>
            <person name="Zhao J."/>
            <person name="Cui S."/>
            <person name="Peng C."/>
            <person name="He B."/>
            <person name="Liu H."/>
        </authorList>
    </citation>
    <scope>NUCLEOTIDE SEQUENCE [LARGE SCALE GENOMIC DNA]</scope>
    <source>
        <strain evidence="2">Sdau11-99</strain>
    </source>
</reference>
<name>A0A8H4N669_9PEZI</name>
<evidence type="ECO:0000313" key="3">
    <source>
        <dbReference type="Proteomes" id="UP000572817"/>
    </source>
</evidence>
<feature type="region of interest" description="Disordered" evidence="1">
    <location>
        <begin position="420"/>
        <end position="463"/>
    </location>
</feature>
<accession>A0A8H4N669</accession>
<dbReference type="OrthoDB" id="3942695at2759"/>
<organism evidence="2 3">
    <name type="scientific">Botryosphaeria dothidea</name>
    <dbReference type="NCBI Taxonomy" id="55169"/>
    <lineage>
        <taxon>Eukaryota</taxon>
        <taxon>Fungi</taxon>
        <taxon>Dikarya</taxon>
        <taxon>Ascomycota</taxon>
        <taxon>Pezizomycotina</taxon>
        <taxon>Dothideomycetes</taxon>
        <taxon>Dothideomycetes incertae sedis</taxon>
        <taxon>Botryosphaeriales</taxon>
        <taxon>Botryosphaeriaceae</taxon>
        <taxon>Botryosphaeria</taxon>
    </lineage>
</organism>
<protein>
    <submittedName>
        <fullName evidence="2">Uncharacterized protein</fullName>
    </submittedName>
</protein>
<dbReference type="AlphaFoldDB" id="A0A8H4N669"/>
<sequence length="703" mass="77389">MVMASWVRPIDFVFADSLWLSRNISRAPEKRMKIHIPLVYWHYGDSDHRIWSHDTWKNANEARNGASRHVPDDYLGEHTGINVNLFLEQSLSQTPPSLSCALLRRVPALPTNRAFVVYQHPVLFFLELNHWIFFQEAFSTALDSMPPFESSPHVHIHAREPPLDQLVKEPVLVGWRDSTSGQYQNVGCLQDAGQSDRGKLVMWIGRAATSSGQRLLINFCLPFSTRSTFHRSKKEIFLVIPAERLRLDLSRVDAGGVSEATLSQLRGAGPAAFREGLVQARFSLGTPAYVVMPKLRRPLATPLTGVRSRLISSMKSLAGARELDVYLSRGTVELELQVIRSILNQDDVETPELDLQATFSGGFGGGKNLWQSYPCEETGDPSWNPLIDNEPPPYDKGVTHAHAHTDPCAILKETMQRLGKKPTPESLSGGYLCRVRPPADTVPTRPTETETKRLPGMHGHKRKVSEAISDYEKQHLGKRDAGESSQHKAKEGSTTPQNMAIHHRDPTGSQPDRHVSGPAQYSAITGPRSKTFSDIERYKELAIARCAEAANTTAPDPPAHKTVYHRPASNTLAPAKSPQQPLPAPVADEESATPLHLRAAVIDCLHARAAQSLTDPSPLHTPHLFLELAEFLVTASRIDPHAHETHSTLLLALGSAAREGDISGFDANMRQCQHRDSGDGNDGNAGELERVAAGTDSGSWGDG</sequence>
<feature type="region of interest" description="Disordered" evidence="1">
    <location>
        <begin position="671"/>
        <end position="703"/>
    </location>
</feature>
<comment type="caution">
    <text evidence="2">The sequence shown here is derived from an EMBL/GenBank/DDBJ whole genome shotgun (WGS) entry which is preliminary data.</text>
</comment>
<evidence type="ECO:0000256" key="1">
    <source>
        <dbReference type="SAM" id="MobiDB-lite"/>
    </source>
</evidence>
<gene>
    <name evidence="2" type="ORF">GTA08_BOTSDO07362</name>
</gene>
<feature type="compositionally biased region" description="Basic and acidic residues" evidence="1">
    <location>
        <begin position="475"/>
        <end position="491"/>
    </location>
</feature>